<dbReference type="PANTHER" id="PTHR43280">
    <property type="entry name" value="ARAC-FAMILY TRANSCRIPTIONAL REGULATOR"/>
    <property type="match status" value="1"/>
</dbReference>
<evidence type="ECO:0000313" key="6">
    <source>
        <dbReference type="EMBL" id="SDI16322.1"/>
    </source>
</evidence>
<evidence type="ECO:0000313" key="7">
    <source>
        <dbReference type="EMBL" id="SQB46546.1"/>
    </source>
</evidence>
<proteinExistence type="predicted"/>
<feature type="domain" description="HTH araC/xylS-type" evidence="5">
    <location>
        <begin position="275"/>
        <end position="379"/>
    </location>
</feature>
<dbReference type="RefSeq" id="WP_089732833.1">
    <property type="nucleotide sequence ID" value="NZ_FNEG01000001.1"/>
</dbReference>
<name>A0A2X2X0M4_CHRJE</name>
<dbReference type="EMBL" id="FNEG01000001">
    <property type="protein sequence ID" value="SDI16322.1"/>
    <property type="molecule type" value="Genomic_DNA"/>
</dbReference>
<evidence type="ECO:0000256" key="2">
    <source>
        <dbReference type="ARBA" id="ARBA00023125"/>
    </source>
</evidence>
<dbReference type="AlphaFoldDB" id="A0A2X2X0M4"/>
<keyword evidence="4" id="KW-0472">Membrane</keyword>
<feature type="transmembrane region" description="Helical" evidence="4">
    <location>
        <begin position="178"/>
        <end position="195"/>
    </location>
</feature>
<dbReference type="OrthoDB" id="9779074at2"/>
<feature type="transmembrane region" description="Helical" evidence="4">
    <location>
        <begin position="65"/>
        <end position="85"/>
    </location>
</feature>
<reference evidence="6 8" key="1">
    <citation type="submission" date="2016-10" db="EMBL/GenBank/DDBJ databases">
        <authorList>
            <person name="Varghese N."/>
            <person name="Submissions S."/>
        </authorList>
    </citation>
    <scope>NUCLEOTIDE SEQUENCE [LARGE SCALE GENOMIC DNA]</scope>
    <source>
        <strain evidence="6 8">DSM 19299</strain>
    </source>
</reference>
<evidence type="ECO:0000313" key="8">
    <source>
        <dbReference type="Proteomes" id="UP000199426"/>
    </source>
</evidence>
<dbReference type="GO" id="GO:0043565">
    <property type="term" value="F:sequence-specific DNA binding"/>
    <property type="evidence" value="ECO:0007669"/>
    <property type="project" value="InterPro"/>
</dbReference>
<evidence type="ECO:0000256" key="4">
    <source>
        <dbReference type="SAM" id="Phobius"/>
    </source>
</evidence>
<evidence type="ECO:0000256" key="3">
    <source>
        <dbReference type="ARBA" id="ARBA00023163"/>
    </source>
</evidence>
<keyword evidence="1" id="KW-0805">Transcription regulation</keyword>
<feature type="transmembrane region" description="Helical" evidence="4">
    <location>
        <begin position="207"/>
        <end position="228"/>
    </location>
</feature>
<keyword evidence="4" id="KW-1133">Transmembrane helix</keyword>
<dbReference type="Gene3D" id="1.10.10.60">
    <property type="entry name" value="Homeodomain-like"/>
    <property type="match status" value="2"/>
</dbReference>
<keyword evidence="4" id="KW-0812">Transmembrane</keyword>
<dbReference type="STRING" id="445960.SAMN05421542_0277"/>
<evidence type="ECO:0000259" key="5">
    <source>
        <dbReference type="PROSITE" id="PS01124"/>
    </source>
</evidence>
<dbReference type="PROSITE" id="PS01124">
    <property type="entry name" value="HTH_ARAC_FAMILY_2"/>
    <property type="match status" value="1"/>
</dbReference>
<dbReference type="PROSITE" id="PS00041">
    <property type="entry name" value="HTH_ARAC_FAMILY_1"/>
    <property type="match status" value="1"/>
</dbReference>
<dbReference type="Proteomes" id="UP000251670">
    <property type="component" value="Unassembled WGS sequence"/>
</dbReference>
<keyword evidence="2 7" id="KW-0238">DNA-binding</keyword>
<dbReference type="InterPro" id="IPR009057">
    <property type="entry name" value="Homeodomain-like_sf"/>
</dbReference>
<protein>
    <submittedName>
        <fullName evidence="6">AraC-type DNA-binding protein</fullName>
    </submittedName>
    <submittedName>
        <fullName evidence="7">DNA-binding transcriptional activator FeaR</fullName>
    </submittedName>
</protein>
<dbReference type="EMBL" id="UAWB01000013">
    <property type="protein sequence ID" value="SQB46546.1"/>
    <property type="molecule type" value="Genomic_DNA"/>
</dbReference>
<dbReference type="GO" id="GO:0003700">
    <property type="term" value="F:DNA-binding transcription factor activity"/>
    <property type="evidence" value="ECO:0007669"/>
    <property type="project" value="InterPro"/>
</dbReference>
<dbReference type="InterPro" id="IPR018062">
    <property type="entry name" value="HTH_AraC-typ_CS"/>
</dbReference>
<organism evidence="7 9">
    <name type="scientific">Chryseobacterium jejuense</name>
    <dbReference type="NCBI Taxonomy" id="445960"/>
    <lineage>
        <taxon>Bacteria</taxon>
        <taxon>Pseudomonadati</taxon>
        <taxon>Bacteroidota</taxon>
        <taxon>Flavobacteriia</taxon>
        <taxon>Flavobacteriales</taxon>
        <taxon>Weeksellaceae</taxon>
        <taxon>Chryseobacterium group</taxon>
        <taxon>Chryseobacterium</taxon>
    </lineage>
</organism>
<dbReference type="PRINTS" id="PR00032">
    <property type="entry name" value="HTHARAC"/>
</dbReference>
<dbReference type="SMART" id="SM00342">
    <property type="entry name" value="HTH_ARAC"/>
    <property type="match status" value="1"/>
</dbReference>
<reference evidence="7 9" key="2">
    <citation type="submission" date="2018-06" db="EMBL/GenBank/DDBJ databases">
        <authorList>
            <consortium name="Pathogen Informatics"/>
            <person name="Doyle S."/>
        </authorList>
    </citation>
    <scope>NUCLEOTIDE SEQUENCE [LARGE SCALE GENOMIC DNA]</scope>
    <source>
        <strain evidence="7 9">NCTC13492</strain>
    </source>
</reference>
<dbReference type="SUPFAM" id="SSF46689">
    <property type="entry name" value="Homeodomain-like"/>
    <property type="match status" value="1"/>
</dbReference>
<accession>A0A2X2X0M4</accession>
<feature type="transmembrane region" description="Helical" evidence="4">
    <location>
        <begin position="35"/>
        <end position="53"/>
    </location>
</feature>
<feature type="transmembrane region" description="Helical" evidence="4">
    <location>
        <begin position="6"/>
        <end position="23"/>
    </location>
</feature>
<dbReference type="PANTHER" id="PTHR43280:SF29">
    <property type="entry name" value="ARAC-FAMILY TRANSCRIPTIONAL REGULATOR"/>
    <property type="match status" value="1"/>
</dbReference>
<feature type="transmembrane region" description="Helical" evidence="4">
    <location>
        <begin position="136"/>
        <end position="157"/>
    </location>
</feature>
<feature type="transmembrane region" description="Helical" evidence="4">
    <location>
        <begin position="97"/>
        <end position="116"/>
    </location>
</feature>
<dbReference type="Proteomes" id="UP000199426">
    <property type="component" value="Unassembled WGS sequence"/>
</dbReference>
<evidence type="ECO:0000256" key="1">
    <source>
        <dbReference type="ARBA" id="ARBA00023015"/>
    </source>
</evidence>
<dbReference type="InterPro" id="IPR020449">
    <property type="entry name" value="Tscrpt_reg_AraC-type_HTH"/>
</dbReference>
<keyword evidence="8" id="KW-1185">Reference proteome</keyword>
<dbReference type="Pfam" id="PF12833">
    <property type="entry name" value="HTH_18"/>
    <property type="match status" value="1"/>
</dbReference>
<keyword evidence="3" id="KW-0804">Transcription</keyword>
<gene>
    <name evidence="7" type="ORF">NCTC13492_03622</name>
    <name evidence="6" type="ORF">SAMN05421542_0277</name>
</gene>
<sequence>MDFLKTIATISVFILFLLILFLLTLKSNKKLSNQLFAGYLFFTAVDASGIFISEPIISTYPNLEIFRWTLILFNIPLFYLYVLSLCYEDFRLKRKHLFHIIPFVIITLILVSRIYYTEGIEKKYLLQHHHETSEMIVFQYLIEIQYLMYTIVILMVLKKARNIYLENQSYSTNLVYKWLFQMTLLFMVVHYFATFKNILRYTDNHQLLIFINSFLEIIALIVTSWFVLKALKYPEFFRGVDTQLQLIHDFNNETLPKTKSENQQNPDENITIQLELLKKYMTEEKPYLDPALTVQNLAAQMNMPSRELSILINSNMNQHFFDFVNKYRIENAMELLTNHSKKDCTVLEILYQVGFNSKSSFNTAFKKHTALTPTEYRNTFYKTN</sequence>
<evidence type="ECO:0000313" key="9">
    <source>
        <dbReference type="Proteomes" id="UP000251670"/>
    </source>
</evidence>
<dbReference type="InterPro" id="IPR018060">
    <property type="entry name" value="HTH_AraC"/>
</dbReference>